<evidence type="ECO:0000256" key="1">
    <source>
        <dbReference type="ARBA" id="ARBA00023015"/>
    </source>
</evidence>
<dbReference type="RefSeq" id="WP_243614280.1">
    <property type="nucleotide sequence ID" value="NZ_JBBGAZ010000013.1"/>
</dbReference>
<feature type="domain" description="HTH asnC-type" evidence="4">
    <location>
        <begin position="9"/>
        <end position="70"/>
    </location>
</feature>
<reference evidence="5 6" key="1">
    <citation type="submission" date="2024-03" db="EMBL/GenBank/DDBJ databases">
        <title>Cognatishimia coralii sp. nov., a marine bacterium isolated from coral surrounding seawater.</title>
        <authorList>
            <person name="Liu X."/>
            <person name="Liu S."/>
            <person name="Sun H."/>
            <person name="Zhang Y."/>
        </authorList>
    </citation>
    <scope>NUCLEOTIDE SEQUENCE [LARGE SCALE GENOMIC DNA]</scope>
    <source>
        <strain evidence="5 6">D5M38</strain>
    </source>
</reference>
<sequence>MKSVETKLLDEADRRILLALQSNGRLSNAELAEATGMSTSPCWRRTRRLEEDGYIQGYRAVIDRNRLGLGVLVYVSVQIDTHSAEEANSFEKAVADYPQIVSCHSVGGSADFLLQVVCRDLDDYAEFSMNRLRRMPGIKAMTSSFALKEIKPFEGWPIL</sequence>
<dbReference type="CDD" id="cd00090">
    <property type="entry name" value="HTH_ARSR"/>
    <property type="match status" value="1"/>
</dbReference>
<keyword evidence="1" id="KW-0805">Transcription regulation</keyword>
<dbReference type="InterPro" id="IPR019888">
    <property type="entry name" value="Tscrpt_reg_AsnC-like"/>
</dbReference>
<gene>
    <name evidence="5" type="ORF">WG622_16625</name>
</gene>
<evidence type="ECO:0000256" key="2">
    <source>
        <dbReference type="ARBA" id="ARBA00023125"/>
    </source>
</evidence>
<dbReference type="InterPro" id="IPR036388">
    <property type="entry name" value="WH-like_DNA-bd_sf"/>
</dbReference>
<name>A0ABU8QKE8_9RHOB</name>
<dbReference type="PANTHER" id="PTHR30154">
    <property type="entry name" value="LEUCINE-RESPONSIVE REGULATORY PROTEIN"/>
    <property type="match status" value="1"/>
</dbReference>
<dbReference type="SUPFAM" id="SSF54909">
    <property type="entry name" value="Dimeric alpha+beta barrel"/>
    <property type="match status" value="1"/>
</dbReference>
<dbReference type="SMART" id="SM00344">
    <property type="entry name" value="HTH_ASNC"/>
    <property type="match status" value="1"/>
</dbReference>
<dbReference type="InterPro" id="IPR019885">
    <property type="entry name" value="Tscrpt_reg_HTH_AsnC-type_CS"/>
</dbReference>
<evidence type="ECO:0000313" key="5">
    <source>
        <dbReference type="EMBL" id="MEJ5219883.1"/>
    </source>
</evidence>
<dbReference type="PANTHER" id="PTHR30154:SF34">
    <property type="entry name" value="TRANSCRIPTIONAL REGULATOR AZLB"/>
    <property type="match status" value="1"/>
</dbReference>
<evidence type="ECO:0000313" key="6">
    <source>
        <dbReference type="Proteomes" id="UP001368270"/>
    </source>
</evidence>
<dbReference type="Gene3D" id="3.30.70.920">
    <property type="match status" value="1"/>
</dbReference>
<dbReference type="Pfam" id="PF01037">
    <property type="entry name" value="AsnC_trans_reg"/>
    <property type="match status" value="1"/>
</dbReference>
<protein>
    <submittedName>
        <fullName evidence="5">Lrp/AsnC family transcriptional regulator</fullName>
    </submittedName>
</protein>
<evidence type="ECO:0000259" key="4">
    <source>
        <dbReference type="PROSITE" id="PS50956"/>
    </source>
</evidence>
<dbReference type="InterPro" id="IPR000485">
    <property type="entry name" value="AsnC-type_HTH_dom"/>
</dbReference>
<dbReference type="Pfam" id="PF13412">
    <property type="entry name" value="HTH_24"/>
    <property type="match status" value="1"/>
</dbReference>
<comment type="caution">
    <text evidence="5">The sequence shown here is derived from an EMBL/GenBank/DDBJ whole genome shotgun (WGS) entry which is preliminary data.</text>
</comment>
<dbReference type="EMBL" id="JBBGAZ010000013">
    <property type="protein sequence ID" value="MEJ5219883.1"/>
    <property type="molecule type" value="Genomic_DNA"/>
</dbReference>
<dbReference type="Gene3D" id="1.10.10.10">
    <property type="entry name" value="Winged helix-like DNA-binding domain superfamily/Winged helix DNA-binding domain"/>
    <property type="match status" value="1"/>
</dbReference>
<dbReference type="PROSITE" id="PS50956">
    <property type="entry name" value="HTH_ASNC_2"/>
    <property type="match status" value="1"/>
</dbReference>
<organism evidence="5 6">
    <name type="scientific">Cognatishimia coralii</name>
    <dbReference type="NCBI Taxonomy" id="3083254"/>
    <lineage>
        <taxon>Bacteria</taxon>
        <taxon>Pseudomonadati</taxon>
        <taxon>Pseudomonadota</taxon>
        <taxon>Alphaproteobacteria</taxon>
        <taxon>Rhodobacterales</taxon>
        <taxon>Paracoccaceae</taxon>
        <taxon>Cognatishimia</taxon>
    </lineage>
</organism>
<dbReference type="PROSITE" id="PS00519">
    <property type="entry name" value="HTH_ASNC_1"/>
    <property type="match status" value="1"/>
</dbReference>
<dbReference type="InterPro" id="IPR019887">
    <property type="entry name" value="Tscrpt_reg_AsnC/Lrp_C"/>
</dbReference>
<dbReference type="InterPro" id="IPR036390">
    <property type="entry name" value="WH_DNA-bd_sf"/>
</dbReference>
<evidence type="ECO:0000256" key="3">
    <source>
        <dbReference type="ARBA" id="ARBA00023163"/>
    </source>
</evidence>
<dbReference type="Proteomes" id="UP001368270">
    <property type="component" value="Unassembled WGS sequence"/>
</dbReference>
<keyword evidence="2" id="KW-0238">DNA-binding</keyword>
<dbReference type="SUPFAM" id="SSF46785">
    <property type="entry name" value="Winged helix' DNA-binding domain"/>
    <property type="match status" value="1"/>
</dbReference>
<dbReference type="InterPro" id="IPR011008">
    <property type="entry name" value="Dimeric_a/b-barrel"/>
</dbReference>
<keyword evidence="6" id="KW-1185">Reference proteome</keyword>
<proteinExistence type="predicted"/>
<dbReference type="PRINTS" id="PR00033">
    <property type="entry name" value="HTHASNC"/>
</dbReference>
<accession>A0ABU8QKE8</accession>
<keyword evidence="3" id="KW-0804">Transcription</keyword>
<dbReference type="InterPro" id="IPR011991">
    <property type="entry name" value="ArsR-like_HTH"/>
</dbReference>